<dbReference type="GO" id="GO:0032259">
    <property type="term" value="P:methylation"/>
    <property type="evidence" value="ECO:0007669"/>
    <property type="project" value="UniProtKB-KW"/>
</dbReference>
<keyword evidence="2" id="KW-0808">Transferase</keyword>
<dbReference type="Pfam" id="PF05063">
    <property type="entry name" value="MT-A70"/>
    <property type="match status" value="1"/>
</dbReference>
<evidence type="ECO:0000256" key="2">
    <source>
        <dbReference type="ARBA" id="ARBA00022679"/>
    </source>
</evidence>
<dbReference type="PANTHER" id="PTHR12829:SF7">
    <property type="entry name" value="N6-ADENOSINE-METHYLTRANSFERASE CATALYTIC SUBUNIT"/>
    <property type="match status" value="1"/>
</dbReference>
<dbReference type="InterPro" id="IPR002052">
    <property type="entry name" value="DNA_methylase_N6_adenine_CS"/>
</dbReference>
<dbReference type="EMBL" id="LAZR01000364">
    <property type="protein sequence ID" value="KKN72339.1"/>
    <property type="molecule type" value="Genomic_DNA"/>
</dbReference>
<keyword evidence="1" id="KW-0489">Methyltransferase</keyword>
<dbReference type="PANTHER" id="PTHR12829">
    <property type="entry name" value="N6-ADENOSINE-METHYLTRANSFERASE"/>
    <property type="match status" value="1"/>
</dbReference>
<evidence type="ECO:0000256" key="1">
    <source>
        <dbReference type="ARBA" id="ARBA00022603"/>
    </source>
</evidence>
<accession>A0A0F9SZE9</accession>
<dbReference type="GO" id="GO:0005634">
    <property type="term" value="C:nucleus"/>
    <property type="evidence" value="ECO:0007669"/>
    <property type="project" value="TreeGrafter"/>
</dbReference>
<dbReference type="AlphaFoldDB" id="A0A0F9SZE9"/>
<dbReference type="PROSITE" id="PS51143">
    <property type="entry name" value="MT_A70"/>
    <property type="match status" value="1"/>
</dbReference>
<evidence type="ECO:0008006" key="5">
    <source>
        <dbReference type="Google" id="ProtNLM"/>
    </source>
</evidence>
<dbReference type="Gene3D" id="3.40.50.150">
    <property type="entry name" value="Vaccinia Virus protein VP39"/>
    <property type="match status" value="1"/>
</dbReference>
<dbReference type="PROSITE" id="PS00092">
    <property type="entry name" value="N6_MTASE"/>
    <property type="match status" value="1"/>
</dbReference>
<proteinExistence type="predicted"/>
<gene>
    <name evidence="4" type="ORF">LCGC14_0411660</name>
</gene>
<organism evidence="4">
    <name type="scientific">marine sediment metagenome</name>
    <dbReference type="NCBI Taxonomy" id="412755"/>
    <lineage>
        <taxon>unclassified sequences</taxon>
        <taxon>metagenomes</taxon>
        <taxon>ecological metagenomes</taxon>
    </lineage>
</organism>
<dbReference type="GO" id="GO:0003676">
    <property type="term" value="F:nucleic acid binding"/>
    <property type="evidence" value="ECO:0007669"/>
    <property type="project" value="InterPro"/>
</dbReference>
<dbReference type="InterPro" id="IPR007757">
    <property type="entry name" value="MT-A70-like"/>
</dbReference>
<comment type="caution">
    <text evidence="4">The sequence shown here is derived from an EMBL/GenBank/DDBJ whole genome shotgun (WGS) entry which is preliminary data.</text>
</comment>
<evidence type="ECO:0000313" key="4">
    <source>
        <dbReference type="EMBL" id="KKN72339.1"/>
    </source>
</evidence>
<name>A0A0F9SZE9_9ZZZZ</name>
<evidence type="ECO:0000256" key="3">
    <source>
        <dbReference type="ARBA" id="ARBA00022691"/>
    </source>
</evidence>
<protein>
    <recommendedName>
        <fullName evidence="5">DNA methylase N-4/N-6 domain-containing protein</fullName>
    </recommendedName>
</protein>
<dbReference type="GO" id="GO:0001734">
    <property type="term" value="F:mRNA m(6)A methyltransferase activity"/>
    <property type="evidence" value="ECO:0007669"/>
    <property type="project" value="UniProtKB-ARBA"/>
</dbReference>
<keyword evidence="3" id="KW-0949">S-adenosyl-L-methionine</keyword>
<dbReference type="InterPro" id="IPR029063">
    <property type="entry name" value="SAM-dependent_MTases_sf"/>
</dbReference>
<dbReference type="SUPFAM" id="SSF53335">
    <property type="entry name" value="S-adenosyl-L-methionine-dependent methyltransferases"/>
    <property type="match status" value="1"/>
</dbReference>
<reference evidence="4" key="1">
    <citation type="journal article" date="2015" name="Nature">
        <title>Complex archaea that bridge the gap between prokaryotes and eukaryotes.</title>
        <authorList>
            <person name="Spang A."/>
            <person name="Saw J.H."/>
            <person name="Jorgensen S.L."/>
            <person name="Zaremba-Niedzwiedzka K."/>
            <person name="Martijn J."/>
            <person name="Lind A.E."/>
            <person name="van Eijk R."/>
            <person name="Schleper C."/>
            <person name="Guy L."/>
            <person name="Ettema T.J."/>
        </authorList>
    </citation>
    <scope>NUCLEOTIDE SEQUENCE</scope>
</reference>
<sequence length="196" mass="22883">METEVEKYQIIYADPPWLFEKGYWDRSQSKPDSHYPCMRTTEICDLGIALRSCIAEPSHLYLWTTSRHLMDGDAVKVCKAWGYEPMNIITWCKPQISLGYYFRNNSEHLIFAIRGKGLQTKNRTQGTWVIADRLKHSQKPDEFYELIEKMSYKPRLELFARQKREGWDAVGHGIDGRDIRVALAEKTALLEEVYGS</sequence>